<evidence type="ECO:0000256" key="1">
    <source>
        <dbReference type="SAM" id="Phobius"/>
    </source>
</evidence>
<dbReference type="RefSeq" id="WP_111362089.1">
    <property type="nucleotide sequence ID" value="NZ_JASHJG010000005.1"/>
</dbReference>
<dbReference type="AlphaFoldDB" id="A0A5A9ZU46"/>
<comment type="caution">
    <text evidence="2">The sequence shown here is derived from an EMBL/GenBank/DDBJ whole genome shotgun (WGS) entry which is preliminary data.</text>
</comment>
<proteinExistence type="predicted"/>
<gene>
    <name evidence="2" type="ORF">FLO80_01545</name>
</gene>
<dbReference type="Proteomes" id="UP000325291">
    <property type="component" value="Unassembled WGS sequence"/>
</dbReference>
<keyword evidence="1" id="KW-1133">Transmembrane helix</keyword>
<protein>
    <submittedName>
        <fullName evidence="2">Uncharacterized protein</fullName>
    </submittedName>
</protein>
<keyword evidence="1" id="KW-0812">Transmembrane</keyword>
<name>A0A5A9ZU46_9RHOB</name>
<evidence type="ECO:0000313" key="3">
    <source>
        <dbReference type="Proteomes" id="UP000325291"/>
    </source>
</evidence>
<organism evidence="2 3">
    <name type="scientific">Aquicoccus porphyridii</name>
    <dbReference type="NCBI Taxonomy" id="1852029"/>
    <lineage>
        <taxon>Bacteria</taxon>
        <taxon>Pseudomonadati</taxon>
        <taxon>Pseudomonadota</taxon>
        <taxon>Alphaproteobacteria</taxon>
        <taxon>Rhodobacterales</taxon>
        <taxon>Paracoccaceae</taxon>
        <taxon>Aquicoccus</taxon>
    </lineage>
</organism>
<keyword evidence="1" id="KW-0472">Membrane</keyword>
<keyword evidence="3" id="KW-1185">Reference proteome</keyword>
<feature type="transmembrane region" description="Helical" evidence="1">
    <location>
        <begin position="7"/>
        <end position="28"/>
    </location>
</feature>
<feature type="transmembrane region" description="Helical" evidence="1">
    <location>
        <begin position="34"/>
        <end position="53"/>
    </location>
</feature>
<sequence>MKYGWKAVLGIIWVFCLTGAALIVFFVSGWYSPWAFATAGALGLVLGIPAGIWNARKLRREDPNWKDGRYVKAPEGLS</sequence>
<dbReference type="EMBL" id="VINQ01000001">
    <property type="protein sequence ID" value="KAA0920888.1"/>
    <property type="molecule type" value="Genomic_DNA"/>
</dbReference>
<reference evidence="2 3" key="1">
    <citation type="submission" date="2019-07" db="EMBL/GenBank/DDBJ databases">
        <title>Aquicoccus porphyridii gen. nov., sp. nov., isolated from a small marine red alga, Porphyridium marinum.</title>
        <authorList>
            <person name="Liu L."/>
        </authorList>
    </citation>
    <scope>NUCLEOTIDE SEQUENCE [LARGE SCALE GENOMIC DNA]</scope>
    <source>
        <strain evidence="2 3">L1 8-17</strain>
    </source>
</reference>
<evidence type="ECO:0000313" key="2">
    <source>
        <dbReference type="EMBL" id="KAA0920888.1"/>
    </source>
</evidence>
<accession>A0A5A9ZU46</accession>